<gene>
    <name evidence="3" type="ORF">NDU88_004649</name>
</gene>
<name>A0AAV7TT65_PLEWA</name>
<evidence type="ECO:0000313" key="3">
    <source>
        <dbReference type="EMBL" id="KAJ1179415.1"/>
    </source>
</evidence>
<reference evidence="3" key="1">
    <citation type="journal article" date="2022" name="bioRxiv">
        <title>Sequencing and chromosome-scale assembly of the giantPleurodeles waltlgenome.</title>
        <authorList>
            <person name="Brown T."/>
            <person name="Elewa A."/>
            <person name="Iarovenko S."/>
            <person name="Subramanian E."/>
            <person name="Araus A.J."/>
            <person name="Petzold A."/>
            <person name="Susuki M."/>
            <person name="Suzuki K.-i.T."/>
            <person name="Hayashi T."/>
            <person name="Toyoda A."/>
            <person name="Oliveira C."/>
            <person name="Osipova E."/>
            <person name="Leigh N.D."/>
            <person name="Simon A."/>
            <person name="Yun M.H."/>
        </authorList>
    </citation>
    <scope>NUCLEOTIDE SEQUENCE</scope>
    <source>
        <strain evidence="3">20211129_DDA</strain>
        <tissue evidence="3">Liver</tissue>
    </source>
</reference>
<feature type="chain" id="PRO_5043686873" description="Secreted protein" evidence="2">
    <location>
        <begin position="22"/>
        <end position="194"/>
    </location>
</feature>
<evidence type="ECO:0008006" key="5">
    <source>
        <dbReference type="Google" id="ProtNLM"/>
    </source>
</evidence>
<proteinExistence type="predicted"/>
<accession>A0AAV7TT65</accession>
<evidence type="ECO:0000256" key="1">
    <source>
        <dbReference type="SAM" id="MobiDB-lite"/>
    </source>
</evidence>
<protein>
    <recommendedName>
        <fullName evidence="5">Secreted protein</fullName>
    </recommendedName>
</protein>
<feature type="compositionally biased region" description="Basic residues" evidence="1">
    <location>
        <begin position="87"/>
        <end position="108"/>
    </location>
</feature>
<feature type="region of interest" description="Disordered" evidence="1">
    <location>
        <begin position="146"/>
        <end position="194"/>
    </location>
</feature>
<dbReference type="EMBL" id="JANPWB010000006">
    <property type="protein sequence ID" value="KAJ1179415.1"/>
    <property type="molecule type" value="Genomic_DNA"/>
</dbReference>
<comment type="caution">
    <text evidence="3">The sequence shown here is derived from an EMBL/GenBank/DDBJ whole genome shotgun (WGS) entry which is preliminary data.</text>
</comment>
<evidence type="ECO:0000313" key="4">
    <source>
        <dbReference type="Proteomes" id="UP001066276"/>
    </source>
</evidence>
<dbReference type="Proteomes" id="UP001066276">
    <property type="component" value="Chromosome 3_2"/>
</dbReference>
<sequence>MLGQAWFLKIVVALAQHAVTSFSCAGGGAAARWPRVFPAGPAHATEGGSRRYAGAPAPPRQRARRPLPQIKGGAPRQAKRPVLAPARPRHGPAGRHGPKRPPQSHRAMRLPVFSRGVTARCLGCQTIAEGPRSQPRVPPSYLLLRRNAASPGPRPSRQAHLQGTPQSGSTSPRPPRRSHGEAEQGHLAVAHTSR</sequence>
<feature type="region of interest" description="Disordered" evidence="1">
    <location>
        <begin position="41"/>
        <end position="111"/>
    </location>
</feature>
<evidence type="ECO:0000256" key="2">
    <source>
        <dbReference type="SAM" id="SignalP"/>
    </source>
</evidence>
<feature type="signal peptide" evidence="2">
    <location>
        <begin position="1"/>
        <end position="21"/>
    </location>
</feature>
<keyword evidence="2" id="KW-0732">Signal</keyword>
<dbReference type="AlphaFoldDB" id="A0AAV7TT65"/>
<organism evidence="3 4">
    <name type="scientific">Pleurodeles waltl</name>
    <name type="common">Iberian ribbed newt</name>
    <dbReference type="NCBI Taxonomy" id="8319"/>
    <lineage>
        <taxon>Eukaryota</taxon>
        <taxon>Metazoa</taxon>
        <taxon>Chordata</taxon>
        <taxon>Craniata</taxon>
        <taxon>Vertebrata</taxon>
        <taxon>Euteleostomi</taxon>
        <taxon>Amphibia</taxon>
        <taxon>Batrachia</taxon>
        <taxon>Caudata</taxon>
        <taxon>Salamandroidea</taxon>
        <taxon>Salamandridae</taxon>
        <taxon>Pleurodelinae</taxon>
        <taxon>Pleurodeles</taxon>
    </lineage>
</organism>
<keyword evidence="4" id="KW-1185">Reference proteome</keyword>